<gene>
    <name evidence="2" type="ORF">PCOR1329_LOCUS32774</name>
</gene>
<proteinExistence type="predicted"/>
<feature type="non-terminal residue" evidence="2">
    <location>
        <position position="131"/>
    </location>
</feature>
<feature type="region of interest" description="Disordered" evidence="1">
    <location>
        <begin position="101"/>
        <end position="131"/>
    </location>
</feature>
<dbReference type="Proteomes" id="UP001189429">
    <property type="component" value="Unassembled WGS sequence"/>
</dbReference>
<sequence>MAAPGSPGILGPGEVRAPSRPRAEAGRARAPCRCPGAAPARRWWPPRLRLLLGGENYREFHAEVFLFRGCGCGRAVVHGAGALPEVWAGPWRRPLAASAAPLRCGPPRSARPAWTRGLCPPPQRSPRRPAR</sequence>
<keyword evidence="3" id="KW-1185">Reference proteome</keyword>
<evidence type="ECO:0000313" key="2">
    <source>
        <dbReference type="EMBL" id="CAK0836195.1"/>
    </source>
</evidence>
<accession>A0ABN9SUS5</accession>
<comment type="caution">
    <text evidence="2">The sequence shown here is derived from an EMBL/GenBank/DDBJ whole genome shotgun (WGS) entry which is preliminary data.</text>
</comment>
<organism evidence="2 3">
    <name type="scientific">Prorocentrum cordatum</name>
    <dbReference type="NCBI Taxonomy" id="2364126"/>
    <lineage>
        <taxon>Eukaryota</taxon>
        <taxon>Sar</taxon>
        <taxon>Alveolata</taxon>
        <taxon>Dinophyceae</taxon>
        <taxon>Prorocentrales</taxon>
        <taxon>Prorocentraceae</taxon>
        <taxon>Prorocentrum</taxon>
    </lineage>
</organism>
<evidence type="ECO:0000313" key="3">
    <source>
        <dbReference type="Proteomes" id="UP001189429"/>
    </source>
</evidence>
<dbReference type="EMBL" id="CAUYUJ010013436">
    <property type="protein sequence ID" value="CAK0836195.1"/>
    <property type="molecule type" value="Genomic_DNA"/>
</dbReference>
<reference evidence="2" key="1">
    <citation type="submission" date="2023-10" db="EMBL/GenBank/DDBJ databases">
        <authorList>
            <person name="Chen Y."/>
            <person name="Shah S."/>
            <person name="Dougan E. K."/>
            <person name="Thang M."/>
            <person name="Chan C."/>
        </authorList>
    </citation>
    <scope>NUCLEOTIDE SEQUENCE [LARGE SCALE GENOMIC DNA]</scope>
</reference>
<protein>
    <submittedName>
        <fullName evidence="2">Uncharacterized protein</fullName>
    </submittedName>
</protein>
<name>A0ABN9SUS5_9DINO</name>
<evidence type="ECO:0000256" key="1">
    <source>
        <dbReference type="SAM" id="MobiDB-lite"/>
    </source>
</evidence>
<feature type="region of interest" description="Disordered" evidence="1">
    <location>
        <begin position="1"/>
        <end position="35"/>
    </location>
</feature>